<evidence type="ECO:0008006" key="3">
    <source>
        <dbReference type="Google" id="ProtNLM"/>
    </source>
</evidence>
<accession>A0A6C0IWB3</accession>
<name>A0A6C0IWB3_9ZZZZ</name>
<keyword evidence="1" id="KW-0175">Coiled coil</keyword>
<organism evidence="2">
    <name type="scientific">viral metagenome</name>
    <dbReference type="NCBI Taxonomy" id="1070528"/>
    <lineage>
        <taxon>unclassified sequences</taxon>
        <taxon>metagenomes</taxon>
        <taxon>organismal metagenomes</taxon>
    </lineage>
</organism>
<evidence type="ECO:0000256" key="1">
    <source>
        <dbReference type="SAM" id="Coils"/>
    </source>
</evidence>
<proteinExistence type="predicted"/>
<dbReference type="EMBL" id="MN740246">
    <property type="protein sequence ID" value="QHT95813.1"/>
    <property type="molecule type" value="Genomic_DNA"/>
</dbReference>
<protein>
    <recommendedName>
        <fullName evidence="3">C2H2-type domain-containing protein</fullName>
    </recommendedName>
</protein>
<dbReference type="Gene3D" id="3.30.160.60">
    <property type="entry name" value="Classic Zinc Finger"/>
    <property type="match status" value="1"/>
</dbReference>
<reference evidence="2" key="1">
    <citation type="journal article" date="2020" name="Nature">
        <title>Giant virus diversity and host interactions through global metagenomics.</title>
        <authorList>
            <person name="Schulz F."/>
            <person name="Roux S."/>
            <person name="Paez-Espino D."/>
            <person name="Jungbluth S."/>
            <person name="Walsh D.A."/>
            <person name="Denef V.J."/>
            <person name="McMahon K.D."/>
            <person name="Konstantinidis K.T."/>
            <person name="Eloe-Fadrosh E.A."/>
            <person name="Kyrpides N.C."/>
            <person name="Woyke T."/>
        </authorList>
    </citation>
    <scope>NUCLEOTIDE SEQUENCE</scope>
    <source>
        <strain evidence="2">GVMAG-M-3300024301-20</strain>
    </source>
</reference>
<sequence>METESSPKVAKKYMCKKCDYTTSKRYNFSKHLTTAKHRKGYFGNVLETNGNTKVALDNSKICGFCDTYFTSRSGLWKHKIKCSQKYQTQTILNAIQNDSETHKYLMEQNKQLIDKIIEQNEKLMEQNNQLIQITNASNNNNINTANVTNTINNNNNNNNKFNINMFLNETCKDAISMNEFINSLPIGIKELEDTARLGYSQGISKIFIDGLNNIDISKRPVHCGDLKRAILYIKDDDQWVKDNENKDKIINAIRRITTKNIQQIAEWQKANPEYRDPDSKVSDRYMKLVYEVMSGVSKEEQEKNYQKIIRNILKEVVIDKRANH</sequence>
<feature type="coiled-coil region" evidence="1">
    <location>
        <begin position="106"/>
        <end position="133"/>
    </location>
</feature>
<dbReference type="AlphaFoldDB" id="A0A6C0IWB3"/>
<evidence type="ECO:0000313" key="2">
    <source>
        <dbReference type="EMBL" id="QHT95813.1"/>
    </source>
</evidence>